<proteinExistence type="predicted"/>
<dbReference type="AlphaFoldDB" id="A0AAV2E9M7"/>
<dbReference type="EMBL" id="OZ034817">
    <property type="protein sequence ID" value="CAL1382621.1"/>
    <property type="molecule type" value="Genomic_DNA"/>
</dbReference>
<dbReference type="Proteomes" id="UP001497516">
    <property type="component" value="Chromosome 4"/>
</dbReference>
<name>A0AAV2E9M7_9ROSI</name>
<protein>
    <recommendedName>
        <fullName evidence="1">DUF4283 domain-containing protein</fullName>
    </recommendedName>
</protein>
<evidence type="ECO:0000313" key="2">
    <source>
        <dbReference type="EMBL" id="CAL1382621.1"/>
    </source>
</evidence>
<feature type="domain" description="DUF4283" evidence="1">
    <location>
        <begin position="22"/>
        <end position="78"/>
    </location>
</feature>
<gene>
    <name evidence="2" type="ORF">LTRI10_LOCUS23939</name>
</gene>
<organism evidence="2 3">
    <name type="scientific">Linum trigynum</name>
    <dbReference type="NCBI Taxonomy" id="586398"/>
    <lineage>
        <taxon>Eukaryota</taxon>
        <taxon>Viridiplantae</taxon>
        <taxon>Streptophyta</taxon>
        <taxon>Embryophyta</taxon>
        <taxon>Tracheophyta</taxon>
        <taxon>Spermatophyta</taxon>
        <taxon>Magnoliopsida</taxon>
        <taxon>eudicotyledons</taxon>
        <taxon>Gunneridae</taxon>
        <taxon>Pentapetalae</taxon>
        <taxon>rosids</taxon>
        <taxon>fabids</taxon>
        <taxon>Malpighiales</taxon>
        <taxon>Linaceae</taxon>
        <taxon>Linum</taxon>
    </lineage>
</organism>
<dbReference type="Pfam" id="PF14111">
    <property type="entry name" value="DUF4283"/>
    <property type="match status" value="1"/>
</dbReference>
<evidence type="ECO:0000259" key="1">
    <source>
        <dbReference type="Pfam" id="PF14111"/>
    </source>
</evidence>
<evidence type="ECO:0000313" key="3">
    <source>
        <dbReference type="Proteomes" id="UP001497516"/>
    </source>
</evidence>
<sequence length="85" mass="9603">MSTSAKSSTAIFTDEDLLVSLDRNDLSLIGRVFSHSPVSRSRMHHTVKRAWETTKPVVVIDVEHNLFQFVFDNKIDMAVAESRAL</sequence>
<keyword evidence="3" id="KW-1185">Reference proteome</keyword>
<dbReference type="InterPro" id="IPR025558">
    <property type="entry name" value="DUF4283"/>
</dbReference>
<reference evidence="2 3" key="1">
    <citation type="submission" date="2024-04" db="EMBL/GenBank/DDBJ databases">
        <authorList>
            <person name="Fracassetti M."/>
        </authorList>
    </citation>
    <scope>NUCLEOTIDE SEQUENCE [LARGE SCALE GENOMIC DNA]</scope>
</reference>
<accession>A0AAV2E9M7</accession>